<organism evidence="4 5">
    <name type="scientific">Folsomia candida</name>
    <name type="common">Springtail</name>
    <dbReference type="NCBI Taxonomy" id="158441"/>
    <lineage>
        <taxon>Eukaryota</taxon>
        <taxon>Metazoa</taxon>
        <taxon>Ecdysozoa</taxon>
        <taxon>Arthropoda</taxon>
        <taxon>Hexapoda</taxon>
        <taxon>Collembola</taxon>
        <taxon>Entomobryomorpha</taxon>
        <taxon>Isotomoidea</taxon>
        <taxon>Isotomidae</taxon>
        <taxon>Proisotominae</taxon>
        <taxon>Folsomia</taxon>
    </lineage>
</organism>
<feature type="compositionally biased region" description="Polar residues" evidence="1">
    <location>
        <begin position="113"/>
        <end position="127"/>
    </location>
</feature>
<sequence length="273" mass="29952">MMGIFSAFIFTIIFCGCSAISQSEDDDVGESSPYGSIYSGSGRHQGGSHAHFDTPLFSSPFNPNGNGGGRFVSSNNHFIHRNSFPSRNSYQFNANDDDDEDGDQESGYGAGTGYSSKNQQVLGDNGSSKINKIHKFVSIHVAPPEDESQQEKPKPIKPPQKQEKHYQIVFIKAPSTSPQEPQEVHLPPSPETKTLVYVLLKKNALNDMVRIKGAPTPKPTPPQVFFIRYKGQSENGKEGDGDNHSSGEYNNGDGNNFSDSDDPEEEYGVPFRQ</sequence>
<dbReference type="PANTHER" id="PTHR31927">
    <property type="entry name" value="FI07246P-RELATED-RELATED"/>
    <property type="match status" value="1"/>
</dbReference>
<dbReference type="OrthoDB" id="6376010at2759"/>
<feature type="region of interest" description="Disordered" evidence="1">
    <location>
        <begin position="212"/>
        <end position="273"/>
    </location>
</feature>
<name>A0A226EPB1_FOLCA</name>
<comment type="caution">
    <text evidence="4">The sequence shown here is derived from an EMBL/GenBank/DDBJ whole genome shotgun (WGS) entry which is preliminary data.</text>
</comment>
<accession>A0A226EPB1</accession>
<proteinExistence type="predicted"/>
<evidence type="ECO:0000313" key="4">
    <source>
        <dbReference type="EMBL" id="OXA58977.1"/>
    </source>
</evidence>
<feature type="compositionally biased region" description="Basic and acidic residues" evidence="1">
    <location>
        <begin position="149"/>
        <end position="163"/>
    </location>
</feature>
<evidence type="ECO:0000313" key="5">
    <source>
        <dbReference type="Proteomes" id="UP000198287"/>
    </source>
</evidence>
<feature type="region of interest" description="Disordered" evidence="1">
    <location>
        <begin position="142"/>
        <end position="163"/>
    </location>
</feature>
<feature type="signal peptide" evidence="2">
    <location>
        <begin position="1"/>
        <end position="19"/>
    </location>
</feature>
<evidence type="ECO:0000259" key="3">
    <source>
        <dbReference type="SMART" id="SM00690"/>
    </source>
</evidence>
<evidence type="ECO:0000256" key="2">
    <source>
        <dbReference type="SAM" id="SignalP"/>
    </source>
</evidence>
<dbReference type="GO" id="GO:0062129">
    <property type="term" value="C:chitin-based extracellular matrix"/>
    <property type="evidence" value="ECO:0007669"/>
    <property type="project" value="TreeGrafter"/>
</dbReference>
<feature type="region of interest" description="Disordered" evidence="1">
    <location>
        <begin position="85"/>
        <end position="127"/>
    </location>
</feature>
<reference evidence="4 5" key="1">
    <citation type="submission" date="2015-12" db="EMBL/GenBank/DDBJ databases">
        <title>The genome of Folsomia candida.</title>
        <authorList>
            <person name="Faddeeva A."/>
            <person name="Derks M.F."/>
            <person name="Anvar Y."/>
            <person name="Smit S."/>
            <person name="Van Straalen N."/>
            <person name="Roelofs D."/>
        </authorList>
    </citation>
    <scope>NUCLEOTIDE SEQUENCE [LARGE SCALE GENOMIC DNA]</scope>
    <source>
        <strain evidence="4 5">VU population</strain>
        <tissue evidence="4">Whole body</tissue>
    </source>
</reference>
<feature type="region of interest" description="Disordered" evidence="1">
    <location>
        <begin position="25"/>
        <end position="60"/>
    </location>
</feature>
<dbReference type="SMART" id="SM00690">
    <property type="entry name" value="DM5"/>
    <property type="match status" value="1"/>
</dbReference>
<dbReference type="AlphaFoldDB" id="A0A226EPB1"/>
<keyword evidence="2" id="KW-0732">Signal</keyword>
<keyword evidence="5" id="KW-1185">Reference proteome</keyword>
<dbReference type="PANTHER" id="PTHR31927:SF16">
    <property type="entry name" value="LP07342P"/>
    <property type="match status" value="1"/>
</dbReference>
<feature type="compositionally biased region" description="Low complexity" evidence="1">
    <location>
        <begin position="30"/>
        <end position="42"/>
    </location>
</feature>
<evidence type="ECO:0000256" key="1">
    <source>
        <dbReference type="SAM" id="MobiDB-lite"/>
    </source>
</evidence>
<dbReference type="GO" id="GO:0040003">
    <property type="term" value="P:chitin-based cuticle development"/>
    <property type="evidence" value="ECO:0007669"/>
    <property type="project" value="TreeGrafter"/>
</dbReference>
<feature type="compositionally biased region" description="Basic and acidic residues" evidence="1">
    <location>
        <begin position="235"/>
        <end position="245"/>
    </location>
</feature>
<dbReference type="InterPro" id="IPR004145">
    <property type="entry name" value="DUF243"/>
</dbReference>
<feature type="chain" id="PRO_5012511103" description="DUF243 domain-containing protein" evidence="2">
    <location>
        <begin position="20"/>
        <end position="273"/>
    </location>
</feature>
<dbReference type="Pfam" id="PF03103">
    <property type="entry name" value="DUF243"/>
    <property type="match status" value="1"/>
</dbReference>
<dbReference type="Proteomes" id="UP000198287">
    <property type="component" value="Unassembled WGS sequence"/>
</dbReference>
<protein>
    <recommendedName>
        <fullName evidence="3">DUF243 domain-containing protein</fullName>
    </recommendedName>
</protein>
<feature type="compositionally biased region" description="Acidic residues" evidence="1">
    <location>
        <begin position="95"/>
        <end position="104"/>
    </location>
</feature>
<dbReference type="GO" id="GO:0008010">
    <property type="term" value="F:structural constituent of chitin-based larval cuticle"/>
    <property type="evidence" value="ECO:0007669"/>
    <property type="project" value="TreeGrafter"/>
</dbReference>
<feature type="compositionally biased region" description="Polar residues" evidence="1">
    <location>
        <begin position="85"/>
        <end position="94"/>
    </location>
</feature>
<feature type="domain" description="DUF243" evidence="3">
    <location>
        <begin position="131"/>
        <end position="232"/>
    </location>
</feature>
<dbReference type="EMBL" id="LNIX01000002">
    <property type="protein sequence ID" value="OXA58977.1"/>
    <property type="molecule type" value="Genomic_DNA"/>
</dbReference>
<gene>
    <name evidence="4" type="ORF">Fcan01_04297</name>
</gene>